<organism evidence="12 13">
    <name type="scientific">Tigriopus californicus</name>
    <name type="common">Marine copepod</name>
    <dbReference type="NCBI Taxonomy" id="6832"/>
    <lineage>
        <taxon>Eukaryota</taxon>
        <taxon>Metazoa</taxon>
        <taxon>Ecdysozoa</taxon>
        <taxon>Arthropoda</taxon>
        <taxon>Crustacea</taxon>
        <taxon>Multicrustacea</taxon>
        <taxon>Hexanauplia</taxon>
        <taxon>Copepoda</taxon>
        <taxon>Harpacticoida</taxon>
        <taxon>Harpacticidae</taxon>
        <taxon>Tigriopus</taxon>
    </lineage>
</organism>
<dbReference type="InterPro" id="IPR034113">
    <property type="entry name" value="SCP_GAPR1-like"/>
</dbReference>
<dbReference type="FunFam" id="3.40.33.10:FF:000010">
    <property type="entry name" value="Predicted protein"/>
    <property type="match status" value="1"/>
</dbReference>
<evidence type="ECO:0000256" key="1">
    <source>
        <dbReference type="ARBA" id="ARBA00004141"/>
    </source>
</evidence>
<reference evidence="12 13" key="1">
    <citation type="journal article" date="2018" name="Nat. Ecol. Evol.">
        <title>Genomic signatures of mitonuclear coevolution across populations of Tigriopus californicus.</title>
        <authorList>
            <person name="Barreto F.S."/>
            <person name="Watson E.T."/>
            <person name="Lima T.G."/>
            <person name="Willett C.S."/>
            <person name="Edmands S."/>
            <person name="Li W."/>
            <person name="Burton R.S."/>
        </authorList>
    </citation>
    <scope>NUCLEOTIDE SEQUENCE [LARGE SCALE GENOMIC DNA]</scope>
    <source>
        <strain evidence="12 13">San Diego</strain>
    </source>
</reference>
<evidence type="ECO:0000313" key="13">
    <source>
        <dbReference type="Proteomes" id="UP000318571"/>
    </source>
</evidence>
<evidence type="ECO:0000256" key="9">
    <source>
        <dbReference type="SAM" id="MobiDB-lite"/>
    </source>
</evidence>
<feature type="region of interest" description="Disordered" evidence="9">
    <location>
        <begin position="11"/>
        <end position="34"/>
    </location>
</feature>
<dbReference type="EMBL" id="VCGU01000458">
    <property type="protein sequence ID" value="TRY64382.1"/>
    <property type="molecule type" value="Genomic_DNA"/>
</dbReference>
<name>A0A553NFZ6_TIGCA</name>
<feature type="compositionally biased region" description="Basic and acidic residues" evidence="9">
    <location>
        <begin position="73"/>
        <end position="83"/>
    </location>
</feature>
<dbReference type="InterPro" id="IPR005821">
    <property type="entry name" value="Ion_trans_dom"/>
</dbReference>
<feature type="coiled-coil region" evidence="8">
    <location>
        <begin position="1311"/>
        <end position="1338"/>
    </location>
</feature>
<accession>A0A553NFZ6</accession>
<feature type="transmembrane region" description="Helical" evidence="10">
    <location>
        <begin position="877"/>
        <end position="896"/>
    </location>
</feature>
<evidence type="ECO:0000256" key="6">
    <source>
        <dbReference type="ARBA" id="ARBA00023136"/>
    </source>
</evidence>
<dbReference type="InterPro" id="IPR002153">
    <property type="entry name" value="TRPC_channel"/>
</dbReference>
<proteinExistence type="predicted"/>
<dbReference type="Proteomes" id="UP000318571">
    <property type="component" value="Chromosome 10"/>
</dbReference>
<keyword evidence="2" id="KW-0813">Transport</keyword>
<dbReference type="InterPro" id="IPR035940">
    <property type="entry name" value="CAP_sf"/>
</dbReference>
<dbReference type="GO" id="GO:0051480">
    <property type="term" value="P:regulation of cytosolic calcium ion concentration"/>
    <property type="evidence" value="ECO:0007669"/>
    <property type="project" value="TreeGrafter"/>
</dbReference>
<evidence type="ECO:0000256" key="3">
    <source>
        <dbReference type="ARBA" id="ARBA00022692"/>
    </source>
</evidence>
<feature type="domain" description="SCP" evidence="11">
    <location>
        <begin position="305"/>
        <end position="450"/>
    </location>
</feature>
<dbReference type="GO" id="GO:0070679">
    <property type="term" value="F:inositol 1,4,5 trisphosphate binding"/>
    <property type="evidence" value="ECO:0007669"/>
    <property type="project" value="TreeGrafter"/>
</dbReference>
<comment type="subcellular location">
    <subcellularLocation>
        <location evidence="1">Membrane</location>
        <topology evidence="1">Multi-pass membrane protein</topology>
    </subcellularLocation>
</comment>
<evidence type="ECO:0000259" key="11">
    <source>
        <dbReference type="SMART" id="SM00198"/>
    </source>
</evidence>
<evidence type="ECO:0000256" key="7">
    <source>
        <dbReference type="ARBA" id="ARBA00023303"/>
    </source>
</evidence>
<feature type="region of interest" description="Disordered" evidence="9">
    <location>
        <begin position="454"/>
        <end position="476"/>
    </location>
</feature>
<keyword evidence="7" id="KW-0407">Ion channel</keyword>
<evidence type="ECO:0000313" key="12">
    <source>
        <dbReference type="EMBL" id="TRY64382.1"/>
    </source>
</evidence>
<dbReference type="GO" id="GO:0034703">
    <property type="term" value="C:cation channel complex"/>
    <property type="evidence" value="ECO:0007669"/>
    <property type="project" value="TreeGrafter"/>
</dbReference>
<dbReference type="Pfam" id="PF00188">
    <property type="entry name" value="CAP"/>
    <property type="match status" value="1"/>
</dbReference>
<keyword evidence="6 10" id="KW-0472">Membrane</keyword>
<evidence type="ECO:0000256" key="8">
    <source>
        <dbReference type="SAM" id="Coils"/>
    </source>
</evidence>
<gene>
    <name evidence="12" type="ORF">TCAL_04026</name>
</gene>
<dbReference type="GO" id="GO:0005886">
    <property type="term" value="C:plasma membrane"/>
    <property type="evidence" value="ECO:0007669"/>
    <property type="project" value="TreeGrafter"/>
</dbReference>
<feature type="transmembrane region" description="Helical" evidence="10">
    <location>
        <begin position="1185"/>
        <end position="1207"/>
    </location>
</feature>
<dbReference type="SMART" id="SM00198">
    <property type="entry name" value="SCP"/>
    <property type="match status" value="1"/>
</dbReference>
<keyword evidence="8" id="KW-0175">Coiled coil</keyword>
<feature type="transmembrane region" description="Helical" evidence="10">
    <location>
        <begin position="1047"/>
        <end position="1072"/>
    </location>
</feature>
<feature type="transmembrane region" description="Helical" evidence="10">
    <location>
        <begin position="966"/>
        <end position="987"/>
    </location>
</feature>
<feature type="transmembrane region" description="Helical" evidence="10">
    <location>
        <begin position="1007"/>
        <end position="1027"/>
    </location>
</feature>
<protein>
    <recommendedName>
        <fullName evidence="11">SCP domain-containing protein</fullName>
    </recommendedName>
</protein>
<dbReference type="InterPro" id="IPR014044">
    <property type="entry name" value="CAP_dom"/>
</dbReference>
<keyword evidence="4 10" id="KW-1133">Transmembrane helix</keyword>
<dbReference type="Pfam" id="PF00520">
    <property type="entry name" value="Ion_trans"/>
    <property type="match status" value="1"/>
</dbReference>
<dbReference type="SUPFAM" id="SSF55797">
    <property type="entry name" value="PR-1-like"/>
    <property type="match status" value="1"/>
</dbReference>
<dbReference type="GO" id="GO:0015279">
    <property type="term" value="F:store-operated calcium channel activity"/>
    <property type="evidence" value="ECO:0007669"/>
    <property type="project" value="TreeGrafter"/>
</dbReference>
<sequence length="1365" mass="155290">MGTKVKFLVVDPSDGDETPESLGSRDAAFRRTNLQRTKSRSVECMKNLEGRQTTRKGLLKSYQEDEDNLGSERSVDSFGERQLSRSKRSQSYYGTRHHNVYIPREGSSGNISALRGHTHLTSNRCCSTPPGGFKASMASIHGGGQLGRLYESIDISPRQQSDESLIIDTQRQQEKQWMNQTRIREEMTILNNIKKRELIEMKKKESKIPPIIEREEPNSSEPKSILSGLLSSRSILLAPTAASLLHPTSGPRSRQSSMCEKDRLENWVPTPMPKSEGRPLIRRLAEAKLVVVDSPLPSVDYLRCQFNKECCEWHNIYRAQHYAAPLVLDEELCESAQYWANILAHKDEFYHQNPPDIGENLFAWPIPIIAETNLMKSGPDITGKDVAVFWYKKLKDYYFLKSPEVLHAHAAQFSQMVWASSKLFGCGKARSKSGKLLVVAHYYPKGNIPQKFHTNVFPPMEDSSEDSKSEPSSINSRVSRISPMRFNPFQRSKETLERIPKVGYFSMDSNFIAKSKDLQAIFGDGPELDEAAIKRFLDSRNPMEWQRVLHDIKLDIVGDMQLVESGISLDFLCFINNVLKVSAEGAASPAHLDRTLTWVDEIDRIYPAIRIKINHEAMVRACRKNDIPVVSAFYKRGFRVHSALFWGSDNDDLLFENADINLELTRLEALANPAYLVAEAKYDHIDPIARSFHLLETVQEWSSTLIAFGNTLDLIAKMVKKFIWVMLNLCEGKAQVELFLGQDDGIDGLSLKGSTLLPRIYQGLQLSLEDFVTHDSCQQVIRESFYGNEGGDQLFDQGTLNYYLATSMQVAMTPWYSLWYILFKLKCSSKKRDQNEDIVQIPSGVNNYNSMNPPNYVSTEAKKSWPRKWASNLDVPFCRMTSHVGWYLLFVAWVLLSHMNFNSAITGVESLRADTYDYLACVWAVGFTLADIQVMIQLMRSVRLKHGSHLDLIKAKVKKSLSNAYIDYRIVSHLTLIAGYTIEFAGFKYKNDVSFRHCVDPEDQFSWVRTGNCLQGLAIVLIITQLLQLFRLHPTVGSVYIGMRRCIAIVASFMLAYLIITVAFALGLNFILCCELEECNDLNYTCQDGNFLMERKVIGAYCVNGTEASHIPCRDDCWTSFLEGQQPKECQMVPKIGAFEGFTNAADSPENQFRTMSKSMKTLFWSVFDPGHPEVVGCSIGVTRYFALSIWGVYNVIIVVILLNLLIALMNEAMESITENKLASWKYHRTHVWMDYCNNAIVLPAPLNLINLFVDIFICLCCNDCVDKYIPEVIKLDSSAKDDHTNRAQYQHLIRTLVSKYANDYLDAEEVDVSKDLIEDLRIEIRRYSEETNAMKKDLNVIVEMIQNLDAKLELNKTKKKGLFE</sequence>
<dbReference type="CDD" id="cd05382">
    <property type="entry name" value="CAP_GAPR1-like"/>
    <property type="match status" value="1"/>
</dbReference>
<comment type="caution">
    <text evidence="12">The sequence shown here is derived from an EMBL/GenBank/DDBJ whole genome shotgun (WGS) entry which is preliminary data.</text>
</comment>
<dbReference type="PANTHER" id="PTHR10117:SF54">
    <property type="entry name" value="TRANSIENT RECEPTOR POTENTIAL-GAMMA PROTEIN"/>
    <property type="match status" value="1"/>
</dbReference>
<evidence type="ECO:0000256" key="10">
    <source>
        <dbReference type="SAM" id="Phobius"/>
    </source>
</evidence>
<feature type="region of interest" description="Disordered" evidence="9">
    <location>
        <begin position="55"/>
        <end position="91"/>
    </location>
</feature>
<dbReference type="Gene3D" id="3.40.33.10">
    <property type="entry name" value="CAP"/>
    <property type="match status" value="1"/>
</dbReference>
<evidence type="ECO:0000256" key="2">
    <source>
        <dbReference type="ARBA" id="ARBA00022448"/>
    </source>
</evidence>
<evidence type="ECO:0000256" key="5">
    <source>
        <dbReference type="ARBA" id="ARBA00023065"/>
    </source>
</evidence>
<keyword evidence="5" id="KW-0406">Ion transport</keyword>
<dbReference type="PANTHER" id="PTHR10117">
    <property type="entry name" value="TRANSIENT RECEPTOR POTENTIAL CHANNEL"/>
    <property type="match status" value="1"/>
</dbReference>
<keyword evidence="3 10" id="KW-0812">Transmembrane</keyword>
<evidence type="ECO:0000256" key="4">
    <source>
        <dbReference type="ARBA" id="ARBA00022989"/>
    </source>
</evidence>
<feature type="transmembrane region" description="Helical" evidence="10">
    <location>
        <begin position="916"/>
        <end position="936"/>
    </location>
</feature>
<keyword evidence="13" id="KW-1185">Reference proteome</keyword>
<dbReference type="STRING" id="6832.A0A553NFZ6"/>